<dbReference type="EMBL" id="JACWUN010000015">
    <property type="protein sequence ID" value="MBD1401444.1"/>
    <property type="molecule type" value="Genomic_DNA"/>
</dbReference>
<gene>
    <name evidence="6" type="ORF">ICT70_12290</name>
</gene>
<keyword evidence="5" id="KW-0460">Magnesium</keyword>
<comment type="caution">
    <text evidence="6">The sequence shown here is derived from an EMBL/GenBank/DDBJ whole genome shotgun (WGS) entry which is preliminary data.</text>
</comment>
<dbReference type="AlphaFoldDB" id="A0A8J6UQ32"/>
<reference evidence="6" key="1">
    <citation type="submission" date="2020-09" db="EMBL/GenBank/DDBJ databases">
        <title>Pelobacter alkaliphilus sp. nov., a novel anaerobic arsenate-reducing bacterium from terrestrial mud volcano.</title>
        <authorList>
            <person name="Khomyakova M.A."/>
            <person name="Merkel A.Y."/>
            <person name="Slobodkin A.I."/>
        </authorList>
    </citation>
    <scope>NUCLEOTIDE SEQUENCE</scope>
    <source>
        <strain evidence="6">M08fum</strain>
    </source>
</reference>
<dbReference type="Pfam" id="PF01812">
    <property type="entry name" value="5-FTHF_cyc-lig"/>
    <property type="match status" value="1"/>
</dbReference>
<evidence type="ECO:0000313" key="7">
    <source>
        <dbReference type="Proteomes" id="UP000632828"/>
    </source>
</evidence>
<dbReference type="GO" id="GO:0009396">
    <property type="term" value="P:folic acid-containing compound biosynthetic process"/>
    <property type="evidence" value="ECO:0007669"/>
    <property type="project" value="TreeGrafter"/>
</dbReference>
<dbReference type="GO" id="GO:0005524">
    <property type="term" value="F:ATP binding"/>
    <property type="evidence" value="ECO:0007669"/>
    <property type="project" value="UniProtKB-KW"/>
</dbReference>
<comment type="similarity">
    <text evidence="1 5">Belongs to the 5-formyltetrahydrofolate cyclo-ligase family.</text>
</comment>
<feature type="binding site" evidence="4">
    <location>
        <begin position="120"/>
        <end position="128"/>
    </location>
    <ligand>
        <name>ATP</name>
        <dbReference type="ChEBI" id="CHEBI:30616"/>
    </ligand>
</feature>
<evidence type="ECO:0000256" key="1">
    <source>
        <dbReference type="ARBA" id="ARBA00010638"/>
    </source>
</evidence>
<evidence type="ECO:0000256" key="5">
    <source>
        <dbReference type="RuleBase" id="RU361279"/>
    </source>
</evidence>
<keyword evidence="6" id="KW-0436">Ligase</keyword>
<keyword evidence="3 4" id="KW-0067">ATP-binding</keyword>
<dbReference type="PIRSF" id="PIRSF006806">
    <property type="entry name" value="FTHF_cligase"/>
    <property type="match status" value="1"/>
</dbReference>
<dbReference type="PANTHER" id="PTHR23407:SF1">
    <property type="entry name" value="5-FORMYLTETRAHYDROFOLATE CYCLO-LIGASE"/>
    <property type="match status" value="1"/>
</dbReference>
<dbReference type="SUPFAM" id="SSF100950">
    <property type="entry name" value="NagB/RpiA/CoA transferase-like"/>
    <property type="match status" value="1"/>
</dbReference>
<sequence>MLKRRRALLPEQVAQLSHLAQQQLVATELFCSAQRLALYSPIHNETATSELFVAAARQGKQVYYPRVVKEGLCMVEIDRPEQLVPGAFGVLEPATDLHSSQQVPDVILIPGVAFDRRGHRLGYGRGFYDRYLACCSDRAVRVGFCYSFQLCDALPVGAHDQSLDILVTDTETITWWRRLPGLT</sequence>
<feature type="binding site" evidence="4">
    <location>
        <position position="45"/>
    </location>
    <ligand>
        <name>substrate</name>
    </ligand>
</feature>
<dbReference type="Gene3D" id="3.40.50.10420">
    <property type="entry name" value="NagB/RpiA/CoA transferase-like"/>
    <property type="match status" value="1"/>
</dbReference>
<keyword evidence="2 4" id="KW-0547">Nucleotide-binding</keyword>
<accession>A0A8J6UQ32</accession>
<dbReference type="EC" id="6.3.3.2" evidence="5"/>
<evidence type="ECO:0000256" key="2">
    <source>
        <dbReference type="ARBA" id="ARBA00022741"/>
    </source>
</evidence>
<dbReference type="GO" id="GO:0046872">
    <property type="term" value="F:metal ion binding"/>
    <property type="evidence" value="ECO:0007669"/>
    <property type="project" value="UniProtKB-KW"/>
</dbReference>
<dbReference type="Proteomes" id="UP000632828">
    <property type="component" value="Unassembled WGS sequence"/>
</dbReference>
<dbReference type="InterPro" id="IPR024185">
    <property type="entry name" value="FTHF_cligase-like_sf"/>
</dbReference>
<protein>
    <recommendedName>
        <fullName evidence="5">5-formyltetrahydrofolate cyclo-ligase</fullName>
        <ecNumber evidence="5">6.3.3.2</ecNumber>
    </recommendedName>
</protein>
<dbReference type="InterPro" id="IPR002698">
    <property type="entry name" value="FTHF_cligase"/>
</dbReference>
<keyword evidence="5" id="KW-0479">Metal-binding</keyword>
<evidence type="ECO:0000256" key="3">
    <source>
        <dbReference type="ARBA" id="ARBA00022840"/>
    </source>
</evidence>
<name>A0A8J6UQ32_9BACT</name>
<comment type="catalytic activity">
    <reaction evidence="5">
        <text>(6S)-5-formyl-5,6,7,8-tetrahydrofolate + ATP = (6R)-5,10-methenyltetrahydrofolate + ADP + phosphate</text>
        <dbReference type="Rhea" id="RHEA:10488"/>
        <dbReference type="ChEBI" id="CHEBI:30616"/>
        <dbReference type="ChEBI" id="CHEBI:43474"/>
        <dbReference type="ChEBI" id="CHEBI:57455"/>
        <dbReference type="ChEBI" id="CHEBI:57457"/>
        <dbReference type="ChEBI" id="CHEBI:456216"/>
        <dbReference type="EC" id="6.3.3.2"/>
    </reaction>
</comment>
<dbReference type="GO" id="GO:0030272">
    <property type="term" value="F:5-formyltetrahydrofolate cyclo-ligase activity"/>
    <property type="evidence" value="ECO:0007669"/>
    <property type="project" value="UniProtKB-EC"/>
</dbReference>
<organism evidence="6 7">
    <name type="scientific">Pelovirga terrestris</name>
    <dbReference type="NCBI Taxonomy" id="2771352"/>
    <lineage>
        <taxon>Bacteria</taxon>
        <taxon>Pseudomonadati</taxon>
        <taxon>Thermodesulfobacteriota</taxon>
        <taxon>Desulfuromonadia</taxon>
        <taxon>Geobacterales</taxon>
        <taxon>Geobacteraceae</taxon>
        <taxon>Pelovirga</taxon>
    </lineage>
</organism>
<dbReference type="NCBIfam" id="TIGR02727">
    <property type="entry name" value="MTHFS_bact"/>
    <property type="match status" value="1"/>
</dbReference>
<dbReference type="GO" id="GO:0035999">
    <property type="term" value="P:tetrahydrofolate interconversion"/>
    <property type="evidence" value="ECO:0007669"/>
    <property type="project" value="TreeGrafter"/>
</dbReference>
<keyword evidence="7" id="KW-1185">Reference proteome</keyword>
<proteinExistence type="inferred from homology"/>
<dbReference type="InterPro" id="IPR037171">
    <property type="entry name" value="NagB/RpiA_transferase-like"/>
</dbReference>
<dbReference type="PANTHER" id="PTHR23407">
    <property type="entry name" value="ATPASE INHIBITOR/5-FORMYLTETRAHYDROFOLATE CYCLO-LIGASE"/>
    <property type="match status" value="1"/>
</dbReference>
<evidence type="ECO:0000313" key="6">
    <source>
        <dbReference type="EMBL" id="MBD1401444.1"/>
    </source>
</evidence>
<evidence type="ECO:0000256" key="4">
    <source>
        <dbReference type="PIRSR" id="PIRSR006806-1"/>
    </source>
</evidence>
<comment type="cofactor">
    <cofactor evidence="5">
        <name>Mg(2+)</name>
        <dbReference type="ChEBI" id="CHEBI:18420"/>
    </cofactor>
</comment>